<proteinExistence type="predicted"/>
<name>A0A7Y9LAS8_9ACTN</name>
<protein>
    <submittedName>
        <fullName evidence="2">Putative dithiol-disulfide oxidoreductase (DUF899 family)</fullName>
    </submittedName>
</protein>
<reference evidence="2 3" key="1">
    <citation type="submission" date="2020-07" db="EMBL/GenBank/DDBJ databases">
        <title>Sequencing the genomes of 1000 actinobacteria strains.</title>
        <authorList>
            <person name="Klenk H.-P."/>
        </authorList>
    </citation>
    <scope>NUCLEOTIDE SEQUENCE [LARGE SCALE GENOMIC DNA]</scope>
    <source>
        <strain evidence="2 3">DSM 22083</strain>
    </source>
</reference>
<gene>
    <name evidence="2" type="ORF">BKA15_002326</name>
</gene>
<accession>A0A7Y9LAS8</accession>
<keyword evidence="3" id="KW-1185">Reference proteome</keyword>
<organism evidence="2 3">
    <name type="scientific">Microlunatus parietis</name>
    <dbReference type="NCBI Taxonomy" id="682979"/>
    <lineage>
        <taxon>Bacteria</taxon>
        <taxon>Bacillati</taxon>
        <taxon>Actinomycetota</taxon>
        <taxon>Actinomycetes</taxon>
        <taxon>Propionibacteriales</taxon>
        <taxon>Propionibacteriaceae</taxon>
        <taxon>Microlunatus</taxon>
    </lineage>
</organism>
<dbReference type="Pfam" id="PF05988">
    <property type="entry name" value="DUF899"/>
    <property type="match status" value="1"/>
</dbReference>
<evidence type="ECO:0000313" key="3">
    <source>
        <dbReference type="Proteomes" id="UP000569914"/>
    </source>
</evidence>
<dbReference type="EMBL" id="JACCBU010000001">
    <property type="protein sequence ID" value="NYE70997.1"/>
    <property type="molecule type" value="Genomic_DNA"/>
</dbReference>
<dbReference type="Proteomes" id="UP000569914">
    <property type="component" value="Unassembled WGS sequence"/>
</dbReference>
<sequence length="246" mass="27576">MPAVPEVVDRDAWVQQRNALLGREKAHTREGDAIAAARRRLPMIKVDAQAKLLGEHGPVPFLDIFQGRDQLIVYKHMWWPGAGIEGQCEGCTASLFDVHDTSYLHHRGVSFAVFADAPWDEIAPFKEFMGYPYDWYSATGVEDEAVASSLDAERGNYSCYLRVGDDVYLTYEVTGRGVETAMVQAHLLDLTVYGRQEEWEDSPAGWPQHPTASWWQRDGRPVPQWSRPGAAPADPSLGQAARKHCH</sequence>
<dbReference type="AlphaFoldDB" id="A0A7Y9LAS8"/>
<dbReference type="RefSeq" id="WP_179750855.1">
    <property type="nucleotide sequence ID" value="NZ_JACCBU010000001.1"/>
</dbReference>
<evidence type="ECO:0000313" key="2">
    <source>
        <dbReference type="EMBL" id="NYE70997.1"/>
    </source>
</evidence>
<feature type="region of interest" description="Disordered" evidence="1">
    <location>
        <begin position="200"/>
        <end position="246"/>
    </location>
</feature>
<dbReference type="InterPro" id="IPR010296">
    <property type="entry name" value="DUF899_thioredox"/>
</dbReference>
<comment type="caution">
    <text evidence="2">The sequence shown here is derived from an EMBL/GenBank/DDBJ whole genome shotgun (WGS) entry which is preliminary data.</text>
</comment>
<evidence type="ECO:0000256" key="1">
    <source>
        <dbReference type="SAM" id="MobiDB-lite"/>
    </source>
</evidence>